<dbReference type="Proteomes" id="UP000299102">
    <property type="component" value="Unassembled WGS sequence"/>
</dbReference>
<keyword evidence="3" id="KW-1185">Reference proteome</keyword>
<gene>
    <name evidence="2" type="ORF">EVAR_33644_1</name>
</gene>
<evidence type="ECO:0000256" key="1">
    <source>
        <dbReference type="SAM" id="Phobius"/>
    </source>
</evidence>
<comment type="caution">
    <text evidence="2">The sequence shown here is derived from an EMBL/GenBank/DDBJ whole genome shotgun (WGS) entry which is preliminary data.</text>
</comment>
<accession>A0A4C1VN22</accession>
<evidence type="ECO:0000313" key="2">
    <source>
        <dbReference type="EMBL" id="GBP40071.1"/>
    </source>
</evidence>
<keyword evidence="1" id="KW-0472">Membrane</keyword>
<reference evidence="2 3" key="1">
    <citation type="journal article" date="2019" name="Commun. Biol.">
        <title>The bagworm genome reveals a unique fibroin gene that provides high tensile strength.</title>
        <authorList>
            <person name="Kono N."/>
            <person name="Nakamura H."/>
            <person name="Ohtoshi R."/>
            <person name="Tomita M."/>
            <person name="Numata K."/>
            <person name="Arakawa K."/>
        </authorList>
    </citation>
    <scope>NUCLEOTIDE SEQUENCE [LARGE SCALE GENOMIC DNA]</scope>
</reference>
<protein>
    <submittedName>
        <fullName evidence="2">Uncharacterized protein</fullName>
    </submittedName>
</protein>
<feature type="transmembrane region" description="Helical" evidence="1">
    <location>
        <begin position="51"/>
        <end position="71"/>
    </location>
</feature>
<organism evidence="2 3">
    <name type="scientific">Eumeta variegata</name>
    <name type="common">Bagworm moth</name>
    <name type="synonym">Eumeta japonica</name>
    <dbReference type="NCBI Taxonomy" id="151549"/>
    <lineage>
        <taxon>Eukaryota</taxon>
        <taxon>Metazoa</taxon>
        <taxon>Ecdysozoa</taxon>
        <taxon>Arthropoda</taxon>
        <taxon>Hexapoda</taxon>
        <taxon>Insecta</taxon>
        <taxon>Pterygota</taxon>
        <taxon>Neoptera</taxon>
        <taxon>Endopterygota</taxon>
        <taxon>Lepidoptera</taxon>
        <taxon>Glossata</taxon>
        <taxon>Ditrysia</taxon>
        <taxon>Tineoidea</taxon>
        <taxon>Psychidae</taxon>
        <taxon>Oiketicinae</taxon>
        <taxon>Eumeta</taxon>
    </lineage>
</organism>
<keyword evidence="1" id="KW-0812">Transmembrane</keyword>
<dbReference type="EMBL" id="BGZK01000376">
    <property type="protein sequence ID" value="GBP40071.1"/>
    <property type="molecule type" value="Genomic_DNA"/>
</dbReference>
<dbReference type="AlphaFoldDB" id="A0A4C1VN22"/>
<keyword evidence="1" id="KW-1133">Transmembrane helix</keyword>
<sequence length="142" mass="15517">MDEMIQLNDCAVAGPMSCRRSLEGRGAADGYPHTGRGIKTLLWIARRSSPVTLLLFIITSMALFNLFPELISFHTYTTHSRESTSSDTTDMSLFTLWALASLAHGDASPCASDCVAPFSLDSMVLFTTVFEVTDEMNQIVAT</sequence>
<proteinExistence type="predicted"/>
<name>A0A4C1VN22_EUMVA</name>
<evidence type="ECO:0000313" key="3">
    <source>
        <dbReference type="Proteomes" id="UP000299102"/>
    </source>
</evidence>